<comment type="catalytic activity">
    <reaction evidence="6">
        <text>a 1,2-diacyl-sn-glycero-3-phosphocholine + H2O = phosphocholine + a 1,2-diacyl-sn-glycerol + H(+)</text>
        <dbReference type="Rhea" id="RHEA:10604"/>
        <dbReference type="ChEBI" id="CHEBI:15377"/>
        <dbReference type="ChEBI" id="CHEBI:15378"/>
        <dbReference type="ChEBI" id="CHEBI:17815"/>
        <dbReference type="ChEBI" id="CHEBI:57643"/>
        <dbReference type="ChEBI" id="CHEBI:295975"/>
        <dbReference type="EC" id="3.1.4.3"/>
    </reaction>
    <physiologicalReaction direction="left-to-right" evidence="6">
        <dbReference type="Rhea" id="RHEA:10605"/>
    </physiologicalReaction>
</comment>
<dbReference type="Proteomes" id="UP001162834">
    <property type="component" value="Chromosome"/>
</dbReference>
<keyword evidence="5" id="KW-0843">Virulence</keyword>
<keyword evidence="3" id="KW-0964">Secreted</keyword>
<dbReference type="PANTHER" id="PTHR31956">
    <property type="entry name" value="NON-SPECIFIC PHOSPHOLIPASE C4-RELATED"/>
    <property type="match status" value="1"/>
</dbReference>
<dbReference type="PROSITE" id="PS51318">
    <property type="entry name" value="TAT"/>
    <property type="match status" value="1"/>
</dbReference>
<dbReference type="EC" id="3.1.4.3" evidence="2"/>
<dbReference type="InterPro" id="IPR017850">
    <property type="entry name" value="Alkaline_phosphatase_core_sf"/>
</dbReference>
<dbReference type="PANTHER" id="PTHR31956:SF1">
    <property type="entry name" value="NON-SPECIFIC PHOSPHOLIPASE C1"/>
    <property type="match status" value="1"/>
</dbReference>
<reference evidence="8" key="1">
    <citation type="journal article" date="2022" name="Int. J. Syst. Evol. Microbiol.">
        <title>Pseudomonas aegrilactucae sp. nov. and Pseudomonas morbosilactucae sp. nov., pathogens causing bacterial rot of lettuce in Japan.</title>
        <authorList>
            <person name="Sawada H."/>
            <person name="Fujikawa T."/>
            <person name="Satou M."/>
        </authorList>
    </citation>
    <scope>NUCLEOTIDE SEQUENCE</scope>
    <source>
        <strain evidence="8">0166_1</strain>
    </source>
</reference>
<evidence type="ECO:0000256" key="3">
    <source>
        <dbReference type="ARBA" id="ARBA00022512"/>
    </source>
</evidence>
<proteinExistence type="inferred from homology"/>
<comment type="similarity">
    <text evidence="1">Belongs to the bacterial phospholipase C family.</text>
</comment>
<dbReference type="Pfam" id="PF04185">
    <property type="entry name" value="Phosphoesterase"/>
    <property type="match status" value="1"/>
</dbReference>
<dbReference type="EMBL" id="CP087164">
    <property type="protein sequence ID" value="UGS37250.1"/>
    <property type="molecule type" value="Genomic_DNA"/>
</dbReference>
<sequence length="487" mass="52408">MADGLTRRAVLRLGAGAVCAAVAGGLAFEPWEEAQGRRRPPGPSRRSGRIADIDRVVVVMQENRSFDHYFGTFPGVVGFHDAAARKLLVQRDGAGPGVGPWHIPTTGRTGCVPDPEHRWSSVHACWDEGRMDGFARVPGHAAVPFGPAPAMGYYQRRDLPFYFRLAQAFTICDRHHAPVLGPSHPNQVFALSASIDPDGRHGGPLIDDVPPGSRPHFGWTTMLEQLAARGVEWRIYSGQGRDDFTNVLFGFSAIRRRRRLAGAASHRFPRDFFADVRDGALPPVSWVFAPMASSEHPGASSVHAGQAMVAQVLQALTADERRWARTAVFVTWDEAGGFYDHVAPPVPAPGTRGEFLAGARLPASAQGVRGPVGLGLRVGLLVVSPFSRGGFVCSEVFDHSSILRFLEVRFGAEVPHLSRWRRAATGDLTAAFDFAHPDASVPAWLRDERAAPASAGPAACAATAVAGSPSRLPRQEPGRPRRPSGPV</sequence>
<evidence type="ECO:0000256" key="1">
    <source>
        <dbReference type="ARBA" id="ARBA00009717"/>
    </source>
</evidence>
<dbReference type="Gene3D" id="3.40.720.10">
    <property type="entry name" value="Alkaline Phosphatase, subunit A"/>
    <property type="match status" value="2"/>
</dbReference>
<organism evidence="8 9">
    <name type="scientific">Capillimicrobium parvum</name>
    <dbReference type="NCBI Taxonomy" id="2884022"/>
    <lineage>
        <taxon>Bacteria</taxon>
        <taxon>Bacillati</taxon>
        <taxon>Actinomycetota</taxon>
        <taxon>Thermoleophilia</taxon>
        <taxon>Solirubrobacterales</taxon>
        <taxon>Capillimicrobiaceae</taxon>
        <taxon>Capillimicrobium</taxon>
    </lineage>
</organism>
<dbReference type="InterPro" id="IPR006311">
    <property type="entry name" value="TAT_signal"/>
</dbReference>
<evidence type="ECO:0000256" key="5">
    <source>
        <dbReference type="ARBA" id="ARBA00023026"/>
    </source>
</evidence>
<evidence type="ECO:0000256" key="2">
    <source>
        <dbReference type="ARBA" id="ARBA00012018"/>
    </source>
</evidence>
<keyword evidence="3" id="KW-0134">Cell wall</keyword>
<evidence type="ECO:0000256" key="6">
    <source>
        <dbReference type="ARBA" id="ARBA00048421"/>
    </source>
</evidence>
<dbReference type="AlphaFoldDB" id="A0A9E6XZC5"/>
<feature type="compositionally biased region" description="Low complexity" evidence="7">
    <location>
        <begin position="455"/>
        <end position="470"/>
    </location>
</feature>
<keyword evidence="4 8" id="KW-0378">Hydrolase</keyword>
<evidence type="ECO:0000313" key="8">
    <source>
        <dbReference type="EMBL" id="UGS37250.1"/>
    </source>
</evidence>
<name>A0A9E6XZC5_9ACTN</name>
<dbReference type="KEGG" id="sbae:DSM104329_03665"/>
<accession>A0A9E6XZC5</accession>
<dbReference type="RefSeq" id="WP_259311307.1">
    <property type="nucleotide sequence ID" value="NZ_CP087164.1"/>
</dbReference>
<dbReference type="GO" id="GO:0034480">
    <property type="term" value="F:phosphatidylcholine phospholipase C activity"/>
    <property type="evidence" value="ECO:0007669"/>
    <property type="project" value="UniProtKB-EC"/>
</dbReference>
<dbReference type="InterPro" id="IPR007312">
    <property type="entry name" value="Phosphoesterase"/>
</dbReference>
<gene>
    <name evidence="8" type="primary">plcB</name>
    <name evidence="8" type="ORF">DSM104329_03665</name>
</gene>
<evidence type="ECO:0000256" key="4">
    <source>
        <dbReference type="ARBA" id="ARBA00022801"/>
    </source>
</evidence>
<feature type="region of interest" description="Disordered" evidence="7">
    <location>
        <begin position="455"/>
        <end position="487"/>
    </location>
</feature>
<evidence type="ECO:0000313" key="9">
    <source>
        <dbReference type="Proteomes" id="UP001162834"/>
    </source>
</evidence>
<protein>
    <recommendedName>
        <fullName evidence="2">phospholipase C</fullName>
        <ecNumber evidence="2">3.1.4.3</ecNumber>
    </recommendedName>
</protein>
<keyword evidence="9" id="KW-1185">Reference proteome</keyword>
<evidence type="ECO:0000256" key="7">
    <source>
        <dbReference type="SAM" id="MobiDB-lite"/>
    </source>
</evidence>